<reference evidence="6" key="1">
    <citation type="journal article" date="2014" name="Genome Announc.">
        <title>Genome sequence and annotation of Acremonium chrysogenum, producer of the beta-lactam antibiotic cephalosporin C.</title>
        <authorList>
            <person name="Terfehr D."/>
            <person name="Dahlmann T.A."/>
            <person name="Specht T."/>
            <person name="Zadra I."/>
            <person name="Kuernsteiner H."/>
            <person name="Kueck U."/>
        </authorList>
    </citation>
    <scope>NUCLEOTIDE SEQUENCE [LARGE SCALE GENOMIC DNA]</scope>
    <source>
        <strain evidence="6">ATCC 11550 / CBS 779.69 / DSM 880 / IAM 14645 / JCM 23072 / IMI 49137</strain>
    </source>
</reference>
<gene>
    <name evidence="5" type="ORF">ACRE_006720</name>
</gene>
<dbReference type="InterPro" id="IPR025390">
    <property type="entry name" value="Dsc3_C"/>
</dbReference>
<dbReference type="GO" id="GO:0044695">
    <property type="term" value="C:Dsc E3 ubiquitin ligase complex"/>
    <property type="evidence" value="ECO:0007669"/>
    <property type="project" value="InterPro"/>
</dbReference>
<accession>A0A086TGP0</accession>
<evidence type="ECO:0000259" key="3">
    <source>
        <dbReference type="Pfam" id="PF10302"/>
    </source>
</evidence>
<dbReference type="Gene3D" id="3.10.20.90">
    <property type="entry name" value="Phosphatidylinositol 3-kinase Catalytic Subunit, Chain A, domain 1"/>
    <property type="match status" value="1"/>
</dbReference>
<dbReference type="InterPro" id="IPR019413">
    <property type="entry name" value="Dsc3_ub-like_dom"/>
</dbReference>
<evidence type="ECO:0000313" key="6">
    <source>
        <dbReference type="Proteomes" id="UP000029964"/>
    </source>
</evidence>
<dbReference type="PANTHER" id="PTHR28049">
    <property type="entry name" value="TRANSMEMBRANE PROTEIN YOR223W"/>
    <property type="match status" value="1"/>
</dbReference>
<keyword evidence="6" id="KW-1185">Reference proteome</keyword>
<organism evidence="5 6">
    <name type="scientific">Hapsidospora chrysogenum (strain ATCC 11550 / CBS 779.69 / DSM 880 / IAM 14645 / JCM 23072 / IMI 49137)</name>
    <name type="common">Acremonium chrysogenum</name>
    <dbReference type="NCBI Taxonomy" id="857340"/>
    <lineage>
        <taxon>Eukaryota</taxon>
        <taxon>Fungi</taxon>
        <taxon>Dikarya</taxon>
        <taxon>Ascomycota</taxon>
        <taxon>Pezizomycotina</taxon>
        <taxon>Sordariomycetes</taxon>
        <taxon>Hypocreomycetidae</taxon>
        <taxon>Hypocreales</taxon>
        <taxon>Bionectriaceae</taxon>
        <taxon>Hapsidospora</taxon>
    </lineage>
</organism>
<feature type="transmembrane region" description="Helical" evidence="2">
    <location>
        <begin position="233"/>
        <end position="253"/>
    </location>
</feature>
<dbReference type="Pfam" id="PF13373">
    <property type="entry name" value="Dsc3_C"/>
    <property type="match status" value="1"/>
</dbReference>
<feature type="domain" description="DSC E3 ubiquitin ligase complex subunit 3 ubiquitin-like" evidence="3">
    <location>
        <begin position="8"/>
        <end position="101"/>
    </location>
</feature>
<evidence type="ECO:0000313" key="5">
    <source>
        <dbReference type="EMBL" id="KFH48522.1"/>
    </source>
</evidence>
<dbReference type="Proteomes" id="UP000029964">
    <property type="component" value="Unassembled WGS sequence"/>
</dbReference>
<proteinExistence type="predicted"/>
<evidence type="ECO:0000256" key="2">
    <source>
        <dbReference type="SAM" id="Phobius"/>
    </source>
</evidence>
<name>A0A086TGP0_HAPC1</name>
<dbReference type="EMBL" id="JPKY01000003">
    <property type="protein sequence ID" value="KFH48522.1"/>
    <property type="molecule type" value="Genomic_DNA"/>
</dbReference>
<feature type="region of interest" description="Disordered" evidence="1">
    <location>
        <begin position="112"/>
        <end position="161"/>
    </location>
</feature>
<feature type="transmembrane region" description="Helical" evidence="2">
    <location>
        <begin position="265"/>
        <end position="285"/>
    </location>
</feature>
<dbReference type="SUPFAM" id="SSF54236">
    <property type="entry name" value="Ubiquitin-like"/>
    <property type="match status" value="1"/>
</dbReference>
<sequence>MTTPSPLHLTIRFSTSLPDTDIDIPSPATTSVLALKHILRDRINSRHHLRLIHNGRILPDTSALSAVLKPPPPPPPPADRDPKGKSVVPPPPRIYVSCSIAHELSPEELAAEAAAAEDLPSSTPSSSSHAHGGVGSGGSSAPPPSTRPRPRGFDRLLTSGFTPSEISTLRTQFASIHADRYPPDELPSPDTMRNLEDAWIDTNAGAGGAHQPLPGDPATDDSDPSGLAHGLDVLIRAMMIGFFFPLGSMTWALREDGIWGDRWRIFVAAGVVLSLTTGIVMGISGGRT</sequence>
<evidence type="ECO:0000256" key="1">
    <source>
        <dbReference type="SAM" id="MobiDB-lite"/>
    </source>
</evidence>
<feature type="region of interest" description="Disordered" evidence="1">
    <location>
        <begin position="64"/>
        <end position="90"/>
    </location>
</feature>
<dbReference type="InterPro" id="IPR029071">
    <property type="entry name" value="Ubiquitin-like_domsf"/>
</dbReference>
<dbReference type="CDD" id="cd17039">
    <property type="entry name" value="Ubl_ubiquitin_like"/>
    <property type="match status" value="1"/>
</dbReference>
<protein>
    <submittedName>
        <fullName evidence="5">Transmembrane protein-like protein</fullName>
    </submittedName>
</protein>
<dbReference type="GO" id="GO:0005783">
    <property type="term" value="C:endoplasmic reticulum"/>
    <property type="evidence" value="ECO:0007669"/>
    <property type="project" value="TreeGrafter"/>
</dbReference>
<feature type="compositionally biased region" description="Low complexity" evidence="1">
    <location>
        <begin position="112"/>
        <end position="131"/>
    </location>
</feature>
<comment type="caution">
    <text evidence="5">The sequence shown here is derived from an EMBL/GenBank/DDBJ whole genome shotgun (WGS) entry which is preliminary data.</text>
</comment>
<dbReference type="HOGENOM" id="CLU_035821_0_0_1"/>
<dbReference type="STRING" id="857340.A0A086TGP0"/>
<dbReference type="OrthoDB" id="2556122at2759"/>
<dbReference type="InterPro" id="IPR045226">
    <property type="entry name" value="Dsc3"/>
</dbReference>
<keyword evidence="2" id="KW-0472">Membrane</keyword>
<keyword evidence="2 5" id="KW-0812">Transmembrane</keyword>
<dbReference type="Pfam" id="PF10302">
    <property type="entry name" value="Dsc3_N"/>
    <property type="match status" value="1"/>
</dbReference>
<keyword evidence="2" id="KW-1133">Transmembrane helix</keyword>
<evidence type="ECO:0000259" key="4">
    <source>
        <dbReference type="Pfam" id="PF13373"/>
    </source>
</evidence>
<feature type="region of interest" description="Disordered" evidence="1">
    <location>
        <begin position="203"/>
        <end position="224"/>
    </location>
</feature>
<dbReference type="PANTHER" id="PTHR28049:SF1">
    <property type="entry name" value="DSC E3 UBIQUITIN LIGASE COMPLEX SUBUNIT 3"/>
    <property type="match status" value="1"/>
</dbReference>
<feature type="domain" description="DSC E3 ubiquitin ligase complex subunit 3 C-terminal" evidence="4">
    <location>
        <begin position="151"/>
        <end position="280"/>
    </location>
</feature>
<dbReference type="AlphaFoldDB" id="A0A086TGP0"/>